<organism evidence="1 2">
    <name type="scientific">Choiromyces venosus 120613-1</name>
    <dbReference type="NCBI Taxonomy" id="1336337"/>
    <lineage>
        <taxon>Eukaryota</taxon>
        <taxon>Fungi</taxon>
        <taxon>Dikarya</taxon>
        <taxon>Ascomycota</taxon>
        <taxon>Pezizomycotina</taxon>
        <taxon>Pezizomycetes</taxon>
        <taxon>Pezizales</taxon>
        <taxon>Tuberaceae</taxon>
        <taxon>Choiromyces</taxon>
    </lineage>
</organism>
<proteinExistence type="predicted"/>
<feature type="non-terminal residue" evidence="1">
    <location>
        <position position="79"/>
    </location>
</feature>
<gene>
    <name evidence="1" type="ORF">L873DRAFT_1803779</name>
</gene>
<sequence>MGRAKIASPVGGMEDYRGSKARYKNQTKYNLPQLDQQKKGLASRPTFSGISVPTRDSSEVAQLSCWDVGRVPNGLIDQD</sequence>
<accession>A0A3N4JWT0</accession>
<reference evidence="1 2" key="1">
    <citation type="journal article" date="2018" name="Nat. Ecol. Evol.">
        <title>Pezizomycetes genomes reveal the molecular basis of ectomycorrhizal truffle lifestyle.</title>
        <authorList>
            <person name="Murat C."/>
            <person name="Payen T."/>
            <person name="Noel B."/>
            <person name="Kuo A."/>
            <person name="Morin E."/>
            <person name="Chen J."/>
            <person name="Kohler A."/>
            <person name="Krizsan K."/>
            <person name="Balestrini R."/>
            <person name="Da Silva C."/>
            <person name="Montanini B."/>
            <person name="Hainaut M."/>
            <person name="Levati E."/>
            <person name="Barry K.W."/>
            <person name="Belfiori B."/>
            <person name="Cichocki N."/>
            <person name="Clum A."/>
            <person name="Dockter R.B."/>
            <person name="Fauchery L."/>
            <person name="Guy J."/>
            <person name="Iotti M."/>
            <person name="Le Tacon F."/>
            <person name="Lindquist E.A."/>
            <person name="Lipzen A."/>
            <person name="Malagnac F."/>
            <person name="Mello A."/>
            <person name="Molinier V."/>
            <person name="Miyauchi S."/>
            <person name="Poulain J."/>
            <person name="Riccioni C."/>
            <person name="Rubini A."/>
            <person name="Sitrit Y."/>
            <person name="Splivallo R."/>
            <person name="Traeger S."/>
            <person name="Wang M."/>
            <person name="Zifcakova L."/>
            <person name="Wipf D."/>
            <person name="Zambonelli A."/>
            <person name="Paolocci F."/>
            <person name="Nowrousian M."/>
            <person name="Ottonello S."/>
            <person name="Baldrian P."/>
            <person name="Spatafora J.W."/>
            <person name="Henrissat B."/>
            <person name="Nagy L.G."/>
            <person name="Aury J.M."/>
            <person name="Wincker P."/>
            <person name="Grigoriev I.V."/>
            <person name="Bonfante P."/>
            <person name="Martin F.M."/>
        </authorList>
    </citation>
    <scope>NUCLEOTIDE SEQUENCE [LARGE SCALE GENOMIC DNA]</scope>
    <source>
        <strain evidence="1 2">120613-1</strain>
    </source>
</reference>
<dbReference type="AlphaFoldDB" id="A0A3N4JWT0"/>
<protein>
    <submittedName>
        <fullName evidence="1">Uncharacterized protein</fullName>
    </submittedName>
</protein>
<dbReference type="EMBL" id="ML120374">
    <property type="protein sequence ID" value="RPB01282.1"/>
    <property type="molecule type" value="Genomic_DNA"/>
</dbReference>
<evidence type="ECO:0000313" key="1">
    <source>
        <dbReference type="EMBL" id="RPB01282.1"/>
    </source>
</evidence>
<evidence type="ECO:0000313" key="2">
    <source>
        <dbReference type="Proteomes" id="UP000276215"/>
    </source>
</evidence>
<dbReference type="Proteomes" id="UP000276215">
    <property type="component" value="Unassembled WGS sequence"/>
</dbReference>
<keyword evidence="2" id="KW-1185">Reference proteome</keyword>
<name>A0A3N4JWT0_9PEZI</name>